<gene>
    <name evidence="2" type="ORF">B0I33_10237</name>
</gene>
<dbReference type="InterPro" id="IPR036457">
    <property type="entry name" value="PPM-type-like_dom_sf"/>
</dbReference>
<protein>
    <submittedName>
        <fullName evidence="2">Anti-sigma regulatory factor (Ser/Thr protein kinase)</fullName>
    </submittedName>
</protein>
<evidence type="ECO:0000259" key="1">
    <source>
        <dbReference type="SMART" id="SM00331"/>
    </source>
</evidence>
<name>A0A2T0LZZ5_9PSEU</name>
<evidence type="ECO:0000313" key="2">
    <source>
        <dbReference type="EMBL" id="PRX49924.1"/>
    </source>
</evidence>
<dbReference type="InterPro" id="IPR001932">
    <property type="entry name" value="PPM-type_phosphatase-like_dom"/>
</dbReference>
<feature type="domain" description="PPM-type phosphatase" evidence="1">
    <location>
        <begin position="131"/>
        <end position="328"/>
    </location>
</feature>
<dbReference type="AlphaFoldDB" id="A0A2T0LZZ5"/>
<accession>A0A2T0LZZ5</accession>
<proteinExistence type="predicted"/>
<dbReference type="RefSeq" id="WP_106177070.1">
    <property type="nucleotide sequence ID" value="NZ_PVNH01000002.1"/>
</dbReference>
<dbReference type="OrthoDB" id="479131at2"/>
<dbReference type="GO" id="GO:0016301">
    <property type="term" value="F:kinase activity"/>
    <property type="evidence" value="ECO:0007669"/>
    <property type="project" value="UniProtKB-KW"/>
</dbReference>
<organism evidence="2 3">
    <name type="scientific">Prauserella shujinwangii</name>
    <dbReference type="NCBI Taxonomy" id="1453103"/>
    <lineage>
        <taxon>Bacteria</taxon>
        <taxon>Bacillati</taxon>
        <taxon>Actinomycetota</taxon>
        <taxon>Actinomycetes</taxon>
        <taxon>Pseudonocardiales</taxon>
        <taxon>Pseudonocardiaceae</taxon>
        <taxon>Prauserella</taxon>
    </lineage>
</organism>
<dbReference type="Gene3D" id="3.60.40.10">
    <property type="entry name" value="PPM-type phosphatase domain"/>
    <property type="match status" value="1"/>
</dbReference>
<dbReference type="SUPFAM" id="SSF81606">
    <property type="entry name" value="PP2C-like"/>
    <property type="match status" value="1"/>
</dbReference>
<reference evidence="2 3" key="1">
    <citation type="submission" date="2018-03" db="EMBL/GenBank/DDBJ databases">
        <title>Genomic Encyclopedia of Type Strains, Phase III (KMG-III): the genomes of soil and plant-associated and newly described type strains.</title>
        <authorList>
            <person name="Whitman W."/>
        </authorList>
    </citation>
    <scope>NUCLEOTIDE SEQUENCE [LARGE SCALE GENOMIC DNA]</scope>
    <source>
        <strain evidence="2 3">CGMCC 4.7125</strain>
    </source>
</reference>
<dbReference type="InterPro" id="IPR036890">
    <property type="entry name" value="HATPase_C_sf"/>
</dbReference>
<evidence type="ECO:0000313" key="3">
    <source>
        <dbReference type="Proteomes" id="UP000238362"/>
    </source>
</evidence>
<dbReference type="Proteomes" id="UP000238362">
    <property type="component" value="Unassembled WGS sequence"/>
</dbReference>
<dbReference type="SMART" id="SM00331">
    <property type="entry name" value="PP2C_SIG"/>
    <property type="match status" value="1"/>
</dbReference>
<dbReference type="InterPro" id="IPR039248">
    <property type="entry name" value="Ptase_RsbX"/>
</dbReference>
<dbReference type="PANTHER" id="PTHR35801">
    <property type="entry name" value="PHOSPHOSERINE PHOSPHATASE RSBX"/>
    <property type="match status" value="1"/>
</dbReference>
<dbReference type="Pfam" id="PF13581">
    <property type="entry name" value="HATPase_c_2"/>
    <property type="match status" value="1"/>
</dbReference>
<keyword evidence="2" id="KW-0808">Transferase</keyword>
<dbReference type="EMBL" id="PVNH01000002">
    <property type="protein sequence ID" value="PRX49924.1"/>
    <property type="molecule type" value="Genomic_DNA"/>
</dbReference>
<sequence>MTGAAVAVTQQVHVNQARNLATSRARAAGLPRSSVDRVALAASELATNLVKYAVDGLFAVAATPGGFDLLAADRGPGIRRVDECLRDGYSTTGTLGTGLGAVRRLADRFDVFSRVPQGTAVLARWHLTGADSALGVRLGAAEYTTPGETVSGDAWAVATGRGVTTLAVSDGLGHGPGAAEASAAALAHVSAAGMPDEVLGVMNDALARTRGATVAVAQIDHRRHVLRYSGVGNIAARLYAGGDTAGETLVSHPGIVGKRPRTSRSHRPAERTWSSECRLVLHTDGVSQRWSAGDWPGLLRHEPATVAGWLLGQHCRRRDDACVVVIAGGDAS</sequence>
<keyword evidence="3" id="KW-1185">Reference proteome</keyword>
<dbReference type="Pfam" id="PF07228">
    <property type="entry name" value="SpoIIE"/>
    <property type="match status" value="1"/>
</dbReference>
<dbReference type="PANTHER" id="PTHR35801:SF1">
    <property type="entry name" value="PHOSPHOSERINE PHOSPHATASE RSBX"/>
    <property type="match status" value="1"/>
</dbReference>
<comment type="caution">
    <text evidence="2">The sequence shown here is derived from an EMBL/GenBank/DDBJ whole genome shotgun (WGS) entry which is preliminary data.</text>
</comment>
<dbReference type="Gene3D" id="3.30.565.10">
    <property type="entry name" value="Histidine kinase-like ATPase, C-terminal domain"/>
    <property type="match status" value="1"/>
</dbReference>
<dbReference type="SUPFAM" id="SSF55874">
    <property type="entry name" value="ATPase domain of HSP90 chaperone/DNA topoisomerase II/histidine kinase"/>
    <property type="match status" value="1"/>
</dbReference>
<dbReference type="InterPro" id="IPR003594">
    <property type="entry name" value="HATPase_dom"/>
</dbReference>
<keyword evidence="2" id="KW-0418">Kinase</keyword>